<gene>
    <name evidence="2" type="ORF">OXYTRIMIC_341</name>
</gene>
<organism evidence="2 3">
    <name type="scientific">Oxytricha trifallax</name>
    <dbReference type="NCBI Taxonomy" id="1172189"/>
    <lineage>
        <taxon>Eukaryota</taxon>
        <taxon>Sar</taxon>
        <taxon>Alveolata</taxon>
        <taxon>Ciliophora</taxon>
        <taxon>Intramacronucleata</taxon>
        <taxon>Spirotrichea</taxon>
        <taxon>Stichotrichia</taxon>
        <taxon>Sporadotrichida</taxon>
        <taxon>Oxytrichidae</taxon>
        <taxon>Oxytrichinae</taxon>
        <taxon>Oxytricha</taxon>
    </lineage>
</organism>
<feature type="coiled-coil region" evidence="1">
    <location>
        <begin position="30"/>
        <end position="57"/>
    </location>
</feature>
<accession>A0A073IAZ8</accession>
<sequence>MVFARLIALDDCEKARKCLSERVMIPSIINMIVEGRCQELDEENEKTQRETDEETDDSNKALLLRRMADILEQKVKLNALKQ</sequence>
<dbReference type="AlphaFoldDB" id="A0A073IAZ8"/>
<name>A0A073IAZ8_9SPIT</name>
<protein>
    <submittedName>
        <fullName evidence="2">Uncharacterized protein</fullName>
    </submittedName>
</protein>
<dbReference type="EMBL" id="ARYC01017288">
    <property type="protein sequence ID" value="KEJ82547.1"/>
    <property type="molecule type" value="Genomic_DNA"/>
</dbReference>
<proteinExistence type="predicted"/>
<keyword evidence="3" id="KW-1185">Reference proteome</keyword>
<dbReference type="Proteomes" id="UP000053232">
    <property type="component" value="Unassembled WGS sequence"/>
</dbReference>
<keyword evidence="1" id="KW-0175">Coiled coil</keyword>
<evidence type="ECO:0000256" key="1">
    <source>
        <dbReference type="SAM" id="Coils"/>
    </source>
</evidence>
<evidence type="ECO:0000313" key="2">
    <source>
        <dbReference type="EMBL" id="KEJ82547.1"/>
    </source>
</evidence>
<evidence type="ECO:0000313" key="3">
    <source>
        <dbReference type="Proteomes" id="UP000053232"/>
    </source>
</evidence>
<comment type="caution">
    <text evidence="2">The sequence shown here is derived from an EMBL/GenBank/DDBJ whole genome shotgun (WGS) entry which is preliminary data.</text>
</comment>
<reference evidence="3" key="1">
    <citation type="journal article" date="2014" name="Cell">
        <title>The Architecture of a Scrambled Genome Reveals Massive Levels of Genomic Rearrangement during Development.</title>
        <authorList>
            <person name="Chen X."/>
            <person name="Bracht J.R."/>
            <person name="Goldman A.D."/>
            <person name="Dolzhenko E."/>
            <person name="Clay D.M."/>
            <person name="Swart E.C."/>
            <person name="Perlman D.H."/>
            <person name="Doak T.G."/>
            <person name="Stuart A."/>
            <person name="Amemiya C.T."/>
            <person name="Sebra R.P."/>
            <person name="Landweber L.F."/>
        </authorList>
    </citation>
    <scope>NUCLEOTIDE SEQUENCE [LARGE SCALE GENOMIC DNA]</scope>
    <source>
        <strain evidence="3">JRB310</strain>
    </source>
</reference>